<keyword evidence="4" id="KW-0812">Transmembrane</keyword>
<evidence type="ECO:0000256" key="1">
    <source>
        <dbReference type="ARBA" id="ARBA00022574"/>
    </source>
</evidence>
<dbReference type="EMBL" id="JAVXUP010000142">
    <property type="protein sequence ID" value="KAK3036664.1"/>
    <property type="molecule type" value="Genomic_DNA"/>
</dbReference>
<reference evidence="5" key="1">
    <citation type="submission" date="2022-12" db="EMBL/GenBank/DDBJ databases">
        <title>Draft genome assemblies for two species of Escallonia (Escalloniales).</title>
        <authorList>
            <person name="Chanderbali A."/>
            <person name="Dervinis C."/>
            <person name="Anghel I."/>
            <person name="Soltis D."/>
            <person name="Soltis P."/>
            <person name="Zapata F."/>
        </authorList>
    </citation>
    <scope>NUCLEOTIDE SEQUENCE</scope>
    <source>
        <strain evidence="5">UCBG64.0493</strain>
        <tissue evidence="5">Leaf</tissue>
    </source>
</reference>
<evidence type="ECO:0000256" key="4">
    <source>
        <dbReference type="SAM" id="Phobius"/>
    </source>
</evidence>
<dbReference type="Pfam" id="PF00400">
    <property type="entry name" value="WD40"/>
    <property type="match status" value="2"/>
</dbReference>
<organism evidence="5 6">
    <name type="scientific">Escallonia herrerae</name>
    <dbReference type="NCBI Taxonomy" id="1293975"/>
    <lineage>
        <taxon>Eukaryota</taxon>
        <taxon>Viridiplantae</taxon>
        <taxon>Streptophyta</taxon>
        <taxon>Embryophyta</taxon>
        <taxon>Tracheophyta</taxon>
        <taxon>Spermatophyta</taxon>
        <taxon>Magnoliopsida</taxon>
        <taxon>eudicotyledons</taxon>
        <taxon>Gunneridae</taxon>
        <taxon>Pentapetalae</taxon>
        <taxon>asterids</taxon>
        <taxon>campanulids</taxon>
        <taxon>Escalloniales</taxon>
        <taxon>Escalloniaceae</taxon>
        <taxon>Escallonia</taxon>
    </lineage>
</organism>
<accession>A0AA88X119</accession>
<feature type="repeat" description="WD" evidence="3">
    <location>
        <begin position="192"/>
        <end position="237"/>
    </location>
</feature>
<dbReference type="SUPFAM" id="SSF81383">
    <property type="entry name" value="F-box domain"/>
    <property type="match status" value="1"/>
</dbReference>
<dbReference type="SUPFAM" id="SSF50978">
    <property type="entry name" value="WD40 repeat-like"/>
    <property type="match status" value="1"/>
</dbReference>
<evidence type="ECO:0000313" key="6">
    <source>
        <dbReference type="Proteomes" id="UP001188597"/>
    </source>
</evidence>
<dbReference type="Gene3D" id="2.130.10.10">
    <property type="entry name" value="YVTN repeat-like/Quinoprotein amine dehydrogenase"/>
    <property type="match status" value="1"/>
</dbReference>
<evidence type="ECO:0000313" key="5">
    <source>
        <dbReference type="EMBL" id="KAK3036664.1"/>
    </source>
</evidence>
<feature type="transmembrane region" description="Helical" evidence="4">
    <location>
        <begin position="281"/>
        <end position="303"/>
    </location>
</feature>
<dbReference type="PANTHER" id="PTHR22847:SF746">
    <property type="entry name" value="OS01G0185400 PROTEIN"/>
    <property type="match status" value="1"/>
</dbReference>
<feature type="transmembrane region" description="Helical" evidence="4">
    <location>
        <begin position="432"/>
        <end position="457"/>
    </location>
</feature>
<dbReference type="PANTHER" id="PTHR22847">
    <property type="entry name" value="WD40 REPEAT PROTEIN"/>
    <property type="match status" value="1"/>
</dbReference>
<keyword evidence="2" id="KW-0677">Repeat</keyword>
<dbReference type="InterPro" id="IPR036047">
    <property type="entry name" value="F-box-like_dom_sf"/>
</dbReference>
<keyword evidence="4" id="KW-0472">Membrane</keyword>
<sequence length="464" mass="51187">MADRCKSITDLDMDSMVQCASYLNLQDLSNMAMSCKFLNSVAYSDPVWHRLFRERWPQEIISGISQISGAREAYLARCTALHQFKFVDPLLADFLTDAKPHDHSLLDRDDIIFSQGPLIRIVKIASFRGGQEPLVTPRLTGHNARITCMRLFSLNETPLFRSETQRNGNVLVTSSCDHSIRLWSKGCCQRCFRGHNGPVTTLSDKLLGDGTEKSFASGGEDGTVRLWSLSSSGRRGQHALKATLKGHEKPVVLLSVASFFFNILPDTSISFGEHVKRFQGILLPFGICIALYCLIFPFIYVCPELAMLWDVRRSSDTLATKPVTELDGNTGPETLLHMDSHKTTSGGPQDPNIHVWETDTGTKINCMTCSSPGDLHGSPGCSAMAVVGCRESLLLVVMTNGVFCASGTLTVLRVRFQQMKGSLLPSFGVQDHIVIVTILMAIRFLAHGSWTSADIWIGKGREKA</sequence>
<dbReference type="InterPro" id="IPR036322">
    <property type="entry name" value="WD40_repeat_dom_sf"/>
</dbReference>
<keyword evidence="4" id="KW-1133">Transmembrane helix</keyword>
<keyword evidence="1 3" id="KW-0853">WD repeat</keyword>
<keyword evidence="6" id="KW-1185">Reference proteome</keyword>
<proteinExistence type="predicted"/>
<comment type="caution">
    <text evidence="5">The sequence shown here is derived from an EMBL/GenBank/DDBJ whole genome shotgun (WGS) entry which is preliminary data.</text>
</comment>
<dbReference type="PROSITE" id="PS50082">
    <property type="entry name" value="WD_REPEATS_2"/>
    <property type="match status" value="1"/>
</dbReference>
<dbReference type="Gene3D" id="1.20.1280.50">
    <property type="match status" value="1"/>
</dbReference>
<dbReference type="InterPro" id="IPR015943">
    <property type="entry name" value="WD40/YVTN_repeat-like_dom_sf"/>
</dbReference>
<feature type="transmembrane region" description="Helical" evidence="4">
    <location>
        <begin position="393"/>
        <end position="412"/>
    </location>
</feature>
<gene>
    <name evidence="5" type="ORF">RJ639_030233</name>
</gene>
<dbReference type="CDD" id="cd22140">
    <property type="entry name" value="F-box_D3-like"/>
    <property type="match status" value="1"/>
</dbReference>
<protein>
    <submittedName>
        <fullName evidence="5">Uncharacterized protein</fullName>
    </submittedName>
</protein>
<dbReference type="Proteomes" id="UP001188597">
    <property type="component" value="Unassembled WGS sequence"/>
</dbReference>
<dbReference type="SMART" id="SM00320">
    <property type="entry name" value="WD40"/>
    <property type="match status" value="2"/>
</dbReference>
<feature type="transmembrane region" description="Helical" evidence="4">
    <location>
        <begin position="251"/>
        <end position="269"/>
    </location>
</feature>
<evidence type="ECO:0000256" key="2">
    <source>
        <dbReference type="ARBA" id="ARBA00022737"/>
    </source>
</evidence>
<evidence type="ECO:0000256" key="3">
    <source>
        <dbReference type="PROSITE-ProRule" id="PRU00221"/>
    </source>
</evidence>
<dbReference type="InterPro" id="IPR001680">
    <property type="entry name" value="WD40_rpt"/>
</dbReference>
<name>A0AA88X119_9ASTE</name>
<dbReference type="AlphaFoldDB" id="A0AA88X119"/>